<name>A0A9P8XPN1_9PEZI</name>
<gene>
    <name evidence="4" type="ORF">B0I36DRAFT_59305</name>
</gene>
<feature type="region of interest" description="Disordered" evidence="1">
    <location>
        <begin position="150"/>
        <end position="190"/>
    </location>
</feature>
<protein>
    <recommendedName>
        <fullName evidence="6">Myb-like domain-containing protein</fullName>
    </recommendedName>
</protein>
<evidence type="ECO:0000256" key="1">
    <source>
        <dbReference type="SAM" id="MobiDB-lite"/>
    </source>
</evidence>
<evidence type="ECO:0008006" key="6">
    <source>
        <dbReference type="Google" id="ProtNLM"/>
    </source>
</evidence>
<dbReference type="OrthoDB" id="2143914at2759"/>
<accession>A0A9P8XPN1</accession>
<dbReference type="InterPro" id="IPR001005">
    <property type="entry name" value="SANT/Myb"/>
</dbReference>
<organism evidence="4 5">
    <name type="scientific">Microdochium trichocladiopsis</name>
    <dbReference type="NCBI Taxonomy" id="1682393"/>
    <lineage>
        <taxon>Eukaryota</taxon>
        <taxon>Fungi</taxon>
        <taxon>Dikarya</taxon>
        <taxon>Ascomycota</taxon>
        <taxon>Pezizomycotina</taxon>
        <taxon>Sordariomycetes</taxon>
        <taxon>Xylariomycetidae</taxon>
        <taxon>Xylariales</taxon>
        <taxon>Microdochiaceae</taxon>
        <taxon>Microdochium</taxon>
    </lineage>
</organism>
<dbReference type="PROSITE" id="PS51294">
    <property type="entry name" value="HTH_MYB"/>
    <property type="match status" value="1"/>
</dbReference>
<dbReference type="AlphaFoldDB" id="A0A9P8XPN1"/>
<feature type="domain" description="HTH myb-type" evidence="3">
    <location>
        <begin position="90"/>
        <end position="135"/>
    </location>
</feature>
<dbReference type="EMBL" id="JAGTJQ010000018">
    <property type="protein sequence ID" value="KAH7009396.1"/>
    <property type="molecule type" value="Genomic_DNA"/>
</dbReference>
<feature type="domain" description="Myb-like" evidence="2">
    <location>
        <begin position="90"/>
        <end position="131"/>
    </location>
</feature>
<keyword evidence="5" id="KW-1185">Reference proteome</keyword>
<dbReference type="CDD" id="cd00167">
    <property type="entry name" value="SANT"/>
    <property type="match status" value="1"/>
</dbReference>
<evidence type="ECO:0000313" key="4">
    <source>
        <dbReference type="EMBL" id="KAH7009396.1"/>
    </source>
</evidence>
<comment type="caution">
    <text evidence="4">The sequence shown here is derived from an EMBL/GenBank/DDBJ whole genome shotgun (WGS) entry which is preliminary data.</text>
</comment>
<dbReference type="PROSITE" id="PS50090">
    <property type="entry name" value="MYB_LIKE"/>
    <property type="match status" value="1"/>
</dbReference>
<dbReference type="SUPFAM" id="SSF46689">
    <property type="entry name" value="Homeodomain-like"/>
    <property type="match status" value="1"/>
</dbReference>
<dbReference type="SMART" id="SM00717">
    <property type="entry name" value="SANT"/>
    <property type="match status" value="1"/>
</dbReference>
<feature type="compositionally biased region" description="Polar residues" evidence="1">
    <location>
        <begin position="161"/>
        <end position="187"/>
    </location>
</feature>
<sequence>MQGEVTSTEVTLAILPPLLNVSGEFPDTTLSLSHHQTTLRAATAPAQAHRPVIQPHTNFEVSLAQTDQADSSEAIAVREASSTKHEMPPKWTTEEDERLLALVKDPKTWEQIAEQIGRTARGCKERWYRIAEPRSTDVHEQSNHMDWPEEVAGSAGPWRSPNGQAGNTRAHTSPGHQFLSDHSYSSTSRRDIHLQHSHALPAFDSLTSSSADDSHLATIELPPLLSPRAYGYGEFRSSMGRARPIECETEPISPPRTFEFAKPGNERRQQWFPPAFRVVNIAQRACPGMRRSPLQQWTFWTVTCSRK</sequence>
<dbReference type="RefSeq" id="XP_046004024.1">
    <property type="nucleotide sequence ID" value="XM_046163066.1"/>
</dbReference>
<dbReference type="InterPro" id="IPR009057">
    <property type="entry name" value="Homeodomain-like_sf"/>
</dbReference>
<evidence type="ECO:0000259" key="3">
    <source>
        <dbReference type="PROSITE" id="PS51294"/>
    </source>
</evidence>
<dbReference type="InterPro" id="IPR017930">
    <property type="entry name" value="Myb_dom"/>
</dbReference>
<dbReference type="GeneID" id="70192612"/>
<reference evidence="4" key="1">
    <citation type="journal article" date="2021" name="Nat. Commun.">
        <title>Genetic determinants of endophytism in the Arabidopsis root mycobiome.</title>
        <authorList>
            <person name="Mesny F."/>
            <person name="Miyauchi S."/>
            <person name="Thiergart T."/>
            <person name="Pickel B."/>
            <person name="Atanasova L."/>
            <person name="Karlsson M."/>
            <person name="Huettel B."/>
            <person name="Barry K.W."/>
            <person name="Haridas S."/>
            <person name="Chen C."/>
            <person name="Bauer D."/>
            <person name="Andreopoulos W."/>
            <person name="Pangilinan J."/>
            <person name="LaButti K."/>
            <person name="Riley R."/>
            <person name="Lipzen A."/>
            <person name="Clum A."/>
            <person name="Drula E."/>
            <person name="Henrissat B."/>
            <person name="Kohler A."/>
            <person name="Grigoriev I.V."/>
            <person name="Martin F.M."/>
            <person name="Hacquard S."/>
        </authorList>
    </citation>
    <scope>NUCLEOTIDE SEQUENCE</scope>
    <source>
        <strain evidence="4">MPI-CAGE-CH-0230</strain>
    </source>
</reference>
<evidence type="ECO:0000313" key="5">
    <source>
        <dbReference type="Proteomes" id="UP000756346"/>
    </source>
</evidence>
<evidence type="ECO:0000259" key="2">
    <source>
        <dbReference type="PROSITE" id="PS50090"/>
    </source>
</evidence>
<proteinExistence type="predicted"/>
<dbReference type="Pfam" id="PF13921">
    <property type="entry name" value="Myb_DNA-bind_6"/>
    <property type="match status" value="1"/>
</dbReference>
<dbReference type="Gene3D" id="1.10.10.60">
    <property type="entry name" value="Homeodomain-like"/>
    <property type="match status" value="1"/>
</dbReference>
<dbReference type="Proteomes" id="UP000756346">
    <property type="component" value="Unassembled WGS sequence"/>
</dbReference>